<evidence type="ECO:0000313" key="10">
    <source>
        <dbReference type="EMBL" id="KZV99043.1"/>
    </source>
</evidence>
<keyword evidence="4 6" id="KW-0274">FAD</keyword>
<dbReference type="SUPFAM" id="SSF56645">
    <property type="entry name" value="Acyl-CoA dehydrogenase NM domain-like"/>
    <property type="match status" value="1"/>
</dbReference>
<dbReference type="GO" id="GO:0005737">
    <property type="term" value="C:cytoplasm"/>
    <property type="evidence" value="ECO:0007669"/>
    <property type="project" value="TreeGrafter"/>
</dbReference>
<comment type="similarity">
    <text evidence="2 6">Belongs to the acyl-CoA dehydrogenase family.</text>
</comment>
<comment type="cofactor">
    <cofactor evidence="1 6">
        <name>FAD</name>
        <dbReference type="ChEBI" id="CHEBI:57692"/>
    </cofactor>
</comment>
<dbReference type="Gene3D" id="1.10.540.10">
    <property type="entry name" value="Acyl-CoA dehydrogenase/oxidase, N-terminal domain"/>
    <property type="match status" value="1"/>
</dbReference>
<dbReference type="Gene3D" id="2.40.110.10">
    <property type="entry name" value="Butyryl-CoA Dehydrogenase, subunit A, domain 2"/>
    <property type="match status" value="1"/>
</dbReference>
<accession>A0A165MBV1</accession>
<dbReference type="InterPro" id="IPR050741">
    <property type="entry name" value="Acyl-CoA_dehydrogenase"/>
</dbReference>
<dbReference type="InterPro" id="IPR009100">
    <property type="entry name" value="AcylCoA_DH/oxidase_NM_dom_sf"/>
</dbReference>
<dbReference type="PANTHER" id="PTHR48083:SF17">
    <property type="entry name" value="ACYL-COA DEHYDROGENASE (AFU_ORTHOLOGUE AFUA_2G16630)-RELATED"/>
    <property type="match status" value="1"/>
</dbReference>
<feature type="domain" description="Acyl-CoA oxidase/dehydrogenase middle" evidence="8">
    <location>
        <begin position="132"/>
        <end position="229"/>
    </location>
</feature>
<dbReference type="InterPro" id="IPR013786">
    <property type="entry name" value="AcylCoA_DH/ox_N"/>
</dbReference>
<dbReference type="Pfam" id="PF02770">
    <property type="entry name" value="Acyl-CoA_dh_M"/>
    <property type="match status" value="1"/>
</dbReference>
<dbReference type="Proteomes" id="UP000077266">
    <property type="component" value="Unassembled WGS sequence"/>
</dbReference>
<dbReference type="AlphaFoldDB" id="A0A165MBV1"/>
<dbReference type="PANTHER" id="PTHR48083">
    <property type="entry name" value="MEDIUM-CHAIN SPECIFIC ACYL-COA DEHYDROGENASE, MITOCHONDRIAL-RELATED"/>
    <property type="match status" value="1"/>
</dbReference>
<feature type="domain" description="Acyl-CoA dehydrogenase/oxidase C-terminal" evidence="7">
    <location>
        <begin position="241"/>
        <end position="392"/>
    </location>
</feature>
<evidence type="ECO:0000313" key="11">
    <source>
        <dbReference type="Proteomes" id="UP000077266"/>
    </source>
</evidence>
<dbReference type="Gene3D" id="1.20.140.10">
    <property type="entry name" value="Butyryl-CoA Dehydrogenase, subunit A, domain 3"/>
    <property type="match status" value="1"/>
</dbReference>
<evidence type="ECO:0000256" key="4">
    <source>
        <dbReference type="ARBA" id="ARBA00022827"/>
    </source>
</evidence>
<dbReference type="InterPro" id="IPR036250">
    <property type="entry name" value="AcylCo_DH-like_C"/>
</dbReference>
<evidence type="ECO:0000259" key="8">
    <source>
        <dbReference type="Pfam" id="PF02770"/>
    </source>
</evidence>
<keyword evidence="11" id="KW-1185">Reference proteome</keyword>
<gene>
    <name evidence="10" type="ORF">EXIGLDRAFT_726524</name>
</gene>
<evidence type="ECO:0000256" key="6">
    <source>
        <dbReference type="RuleBase" id="RU362125"/>
    </source>
</evidence>
<dbReference type="GO" id="GO:0033539">
    <property type="term" value="P:fatty acid beta-oxidation using acyl-CoA dehydrogenase"/>
    <property type="evidence" value="ECO:0007669"/>
    <property type="project" value="TreeGrafter"/>
</dbReference>
<dbReference type="EMBL" id="KV425913">
    <property type="protein sequence ID" value="KZV99043.1"/>
    <property type="molecule type" value="Genomic_DNA"/>
</dbReference>
<evidence type="ECO:0000256" key="3">
    <source>
        <dbReference type="ARBA" id="ARBA00022630"/>
    </source>
</evidence>
<dbReference type="InParanoid" id="A0A165MBV1"/>
<protein>
    <submittedName>
        <fullName evidence="10">Acyl-CoA dehydrogenase</fullName>
    </submittedName>
</protein>
<dbReference type="Pfam" id="PF00441">
    <property type="entry name" value="Acyl-CoA_dh_1"/>
    <property type="match status" value="1"/>
</dbReference>
<dbReference type="GO" id="GO:0003995">
    <property type="term" value="F:acyl-CoA dehydrogenase activity"/>
    <property type="evidence" value="ECO:0007669"/>
    <property type="project" value="TreeGrafter"/>
</dbReference>
<feature type="domain" description="Acyl-CoA dehydrogenase/oxidase N-terminal" evidence="9">
    <location>
        <begin position="9"/>
        <end position="128"/>
    </location>
</feature>
<dbReference type="OrthoDB" id="2588832at2759"/>
<keyword evidence="3 6" id="KW-0285">Flavoprotein</keyword>
<evidence type="ECO:0000256" key="1">
    <source>
        <dbReference type="ARBA" id="ARBA00001974"/>
    </source>
</evidence>
<evidence type="ECO:0000259" key="9">
    <source>
        <dbReference type="Pfam" id="PF02771"/>
    </source>
</evidence>
<dbReference type="Pfam" id="PF02771">
    <property type="entry name" value="Acyl-CoA_dh_N"/>
    <property type="match status" value="1"/>
</dbReference>
<keyword evidence="5 6" id="KW-0560">Oxidoreductase</keyword>
<reference evidence="10 11" key="1">
    <citation type="journal article" date="2016" name="Mol. Biol. Evol.">
        <title>Comparative Genomics of Early-Diverging Mushroom-Forming Fungi Provides Insights into the Origins of Lignocellulose Decay Capabilities.</title>
        <authorList>
            <person name="Nagy L.G."/>
            <person name="Riley R."/>
            <person name="Tritt A."/>
            <person name="Adam C."/>
            <person name="Daum C."/>
            <person name="Floudas D."/>
            <person name="Sun H."/>
            <person name="Yadav J.S."/>
            <person name="Pangilinan J."/>
            <person name="Larsson K.H."/>
            <person name="Matsuura K."/>
            <person name="Barry K."/>
            <person name="Labutti K."/>
            <person name="Kuo R."/>
            <person name="Ohm R.A."/>
            <person name="Bhattacharya S.S."/>
            <person name="Shirouzu T."/>
            <person name="Yoshinaga Y."/>
            <person name="Martin F.M."/>
            <person name="Grigoriev I.V."/>
            <person name="Hibbett D.S."/>
        </authorList>
    </citation>
    <scope>NUCLEOTIDE SEQUENCE [LARGE SCALE GENOMIC DNA]</scope>
    <source>
        <strain evidence="10 11">HHB12029</strain>
    </source>
</reference>
<dbReference type="InterPro" id="IPR037069">
    <property type="entry name" value="AcylCoA_DH/ox_N_sf"/>
</dbReference>
<evidence type="ECO:0000256" key="2">
    <source>
        <dbReference type="ARBA" id="ARBA00009347"/>
    </source>
</evidence>
<dbReference type="InterPro" id="IPR046373">
    <property type="entry name" value="Acyl-CoA_Oxase/DH_mid-dom_sf"/>
</dbReference>
<dbReference type="InterPro" id="IPR006091">
    <property type="entry name" value="Acyl-CoA_Oxase/DH_mid-dom"/>
</dbReference>
<evidence type="ECO:0000259" key="7">
    <source>
        <dbReference type="Pfam" id="PF00441"/>
    </source>
</evidence>
<evidence type="ECO:0000256" key="5">
    <source>
        <dbReference type="ARBA" id="ARBA00023002"/>
    </source>
</evidence>
<proteinExistence type="inferred from homology"/>
<dbReference type="SUPFAM" id="SSF47203">
    <property type="entry name" value="Acyl-CoA dehydrogenase C-terminal domain-like"/>
    <property type="match status" value="1"/>
</dbReference>
<sequence>MTSPFYNSSHDALRAHVRQFIEREVLPHAQQWEDDGAVPPDVYRKFADAGLILPHIPAQYRDGRPHAASVSSWDAFHTMILVEELSRCPYTGVQWHLSSGTALGCNPIYVFGTDEQRAKFLPAASRGELRFCLGVTEPEGGSDVANLRTTATLSDDGTHYVVNGAKKWITHGLWADYMTTAVRTGAPSSGAKGLSFLLIPLKAPGVRRRRLRISGLHASGSTLVTLDNVRVPAENLLGKPGSGFAMIMANFNPERLALATNALALARICADDATAHTLRRKTFGKPLAENQTIRAKLASMERAIGSTHAWLEQLTYEVSTGQHAMQDPVVGAKLALLKVQAGKVLELCCREAQQIFGGLSMTKDGHGRHVEQISRDLRVFVVGGGSEEILDDLGIRILLSRARL</sequence>
<dbReference type="STRING" id="1314781.A0A165MBV1"/>
<dbReference type="InterPro" id="IPR009075">
    <property type="entry name" value="AcylCo_DH/oxidase_C"/>
</dbReference>
<organism evidence="10 11">
    <name type="scientific">Exidia glandulosa HHB12029</name>
    <dbReference type="NCBI Taxonomy" id="1314781"/>
    <lineage>
        <taxon>Eukaryota</taxon>
        <taxon>Fungi</taxon>
        <taxon>Dikarya</taxon>
        <taxon>Basidiomycota</taxon>
        <taxon>Agaricomycotina</taxon>
        <taxon>Agaricomycetes</taxon>
        <taxon>Auriculariales</taxon>
        <taxon>Exidiaceae</taxon>
        <taxon>Exidia</taxon>
    </lineage>
</organism>
<dbReference type="GO" id="GO:0050660">
    <property type="term" value="F:flavin adenine dinucleotide binding"/>
    <property type="evidence" value="ECO:0007669"/>
    <property type="project" value="InterPro"/>
</dbReference>
<name>A0A165MBV1_EXIGL</name>